<evidence type="ECO:0000256" key="4">
    <source>
        <dbReference type="ARBA" id="ARBA00022614"/>
    </source>
</evidence>
<dbReference type="GeneID" id="14924235"/>
<feature type="binding site" evidence="13">
    <location>
        <position position="1040"/>
    </location>
    <ligand>
        <name>ATP</name>
        <dbReference type="ChEBI" id="CHEBI:30616"/>
    </ligand>
</feature>
<keyword evidence="3" id="KW-0723">Serine/threonine-protein kinase</keyword>
<evidence type="ECO:0000256" key="8">
    <source>
        <dbReference type="ARBA" id="ARBA00022777"/>
    </source>
</evidence>
<dbReference type="InterPro" id="IPR032171">
    <property type="entry name" value="COR-A"/>
</dbReference>
<keyword evidence="10" id="KW-0342">GTP-binding</keyword>
<dbReference type="InterPro" id="IPR001680">
    <property type="entry name" value="WD40_rpt"/>
</dbReference>
<dbReference type="EMBL" id="KB007857">
    <property type="protein sequence ID" value="ELR23262.1"/>
    <property type="molecule type" value="Genomic_DNA"/>
</dbReference>
<dbReference type="STRING" id="1257118.L8HDF4"/>
<evidence type="ECO:0000256" key="7">
    <source>
        <dbReference type="ARBA" id="ARBA00022741"/>
    </source>
</evidence>
<dbReference type="InterPro" id="IPR001245">
    <property type="entry name" value="Ser-Thr/Tyr_kinase_cat_dom"/>
</dbReference>
<feature type="domain" description="Roc" evidence="16">
    <location>
        <begin position="475"/>
        <end position="677"/>
    </location>
</feature>
<dbReference type="GO" id="GO:0005525">
    <property type="term" value="F:GTP binding"/>
    <property type="evidence" value="ECO:0007669"/>
    <property type="project" value="UniProtKB-KW"/>
</dbReference>
<dbReference type="InterPro" id="IPR008271">
    <property type="entry name" value="Ser/Thr_kinase_AS"/>
</dbReference>
<evidence type="ECO:0000256" key="5">
    <source>
        <dbReference type="ARBA" id="ARBA00022679"/>
    </source>
</evidence>
<dbReference type="SUPFAM" id="SSF52540">
    <property type="entry name" value="P-loop containing nucleoside triphosphate hydrolases"/>
    <property type="match status" value="1"/>
</dbReference>
<evidence type="ECO:0000256" key="10">
    <source>
        <dbReference type="ARBA" id="ARBA00023134"/>
    </source>
</evidence>
<sequence>MYSNSNPIDGLPSKDNRKLTKEEKKALKQKQKEDEKRKKEEEKRKKEELKKKAKEEKEAKKRREKEEKEAKKSGDHSAVEKRKSVKDSLDAHTISRQGSNLSMSDGGVESPRGGLGSSQSSVDKRSAVNGQGGGTPKLTRTKSGTSGALGKVQAKKGRRPAKFKEKEFQIILDNLRQNNKQDTELDLQNHYLDKWAAEDLAEVLMENRTVKMLNLSHNLIGDDGVVHLARMLEKNKTIHSFDISFNGLTRKGTRHMINCLNNNVFITELFMEEETIELGALGLGDAQLDAITPGMREEIDQILESNEGFQLLLAGKSDRLELPMREQCYINTHIIDRFPGLRKIDLSKNRLREIPKEIGTLKRLEELNLQENNITRIPVEIGELPSLEVLDLCRNSLVEIPLAIANLPRLRRLLLAANRLDNIPRFSLGGMQALEFLDIRDNPLSLMSCMGSHFKSIINQGGYETLKFIKLQNEGSEEVFRMKLMFVGNGNVGKTTLMGNLAKTTKEEKALGTTSGTVAAVQPRARKTNLATDGIDIRMWNVKHPNQDKYKDKSINFSCWDFAGQEVYYATHGFFLSTRAIYLLIFNLLESEEESQIEYWLQSIGSRTENAPVILVGTHAEDKACTKEYVDHYFDSIKRKYGNLFKLQIQAHFAISNETQKGLMELKNKIMDLALGQPYMPDTIPLVFLSLEEKIGGAQQTLNPPLLPWYDYKRMALEAKIPEDSITTATKFLNDLGSLLWFNDKELQDVVIVDPQWITKTFATVVSLKFGFIKDGVLNYSDLPQLWKPPTHPTHLHSKLVAMLEKFQVMCRLNMDGSDKILIPCLLPDRTPEETLFSRHWPEFENIPQAGRVYNFEFVPLGFFSRLIVRFLVSQSFMPLLYWKQGIVLAKETERVKLSIRKNSRHKTMPWCLELWVRGPKPARHLTRLVQNIDTLVLDWLRVKFEATVPCVHCVKEQSPDPYQFPLPLVEQAVSANQSHVKCRGIKDVLVSALAPDVALSEFNGARVEYKDIQVIKQIGEGGFAKVYKAVWNGEIIALKQLTLDTSSTVESLGFEFEDAVNPLDVFKEFRAEVLLMSDMVHPNIMGVRGLCLSPFCMLLEFCALGSLYDFIHDKEKEMNWAVVLKLAMDMAQGMRFMHNFQPALIHRDLKSPNVLLTIQQTDAGYPSLVAKVADFGLSRSLMLAPQLSSKAVDNPVWLAPELMRKEGYDEKVDVYSYGVMLWELVAREDFLGHITFLSAIEDAVLNGERPKIPDDVFKTCPEFASLIERCWAGTAAERPSFTEVCVELDNMIHNRLPATKATLPVMEIPTITEAETTAAPIAEPARVTHSMPSMKYRQAARPLASVVTPPAKNSLAALDKGKEREPPRSIQTIMPNKAGKVVDPLRPALVAGQHGLPRGPQPTLPSSAFASASTYSSDITSRPSAVADAGTPSAAAPESEAEAPVREYEVQGSTYFKSLPPVSAAITTMVFLAGRVWTATADGKAQIWDARSGSLVKEIQMHDKSVTKLLVVSNKEVWSCALGNYVKVWSSEGEYLADARTQDQVYCLIEIPGPRGDTKAHSHVWGGTREINKKSTSRLFETGCIHVWDSVNKKLKKTFKLSPPPQLPGLLTMPVPLAMVYHSNHVWVASDPIILCFDPYTQVCKGYLDFKGEVKTMITVGKEIWSGSTNTLIKVWNPQERGGDCVATLEGHNGEVVNFCTNGTSVWSCGWDKQIFLWDVQAHQFMKNLSREHQDSILGLVQVPVQDVDIVTGEIQPHTYVWSGGKDCTVCIWK</sequence>
<dbReference type="CDD" id="cd13999">
    <property type="entry name" value="STKc_MAP3K-like"/>
    <property type="match status" value="1"/>
</dbReference>
<dbReference type="InterPro" id="IPR032675">
    <property type="entry name" value="LRR_dom_sf"/>
</dbReference>
<gene>
    <name evidence="17" type="ORF">ACA1_068460</name>
</gene>
<dbReference type="GO" id="GO:0005524">
    <property type="term" value="F:ATP binding"/>
    <property type="evidence" value="ECO:0007669"/>
    <property type="project" value="UniProtKB-UniRule"/>
</dbReference>
<keyword evidence="4" id="KW-0433">Leucine-rich repeat</keyword>
<evidence type="ECO:0000256" key="11">
    <source>
        <dbReference type="ARBA" id="ARBA00047899"/>
    </source>
</evidence>
<dbReference type="OrthoDB" id="30737at2759"/>
<dbReference type="KEGG" id="acan:ACA1_068460"/>
<dbReference type="SMART" id="SM00220">
    <property type="entry name" value="S_TKc"/>
    <property type="match status" value="1"/>
</dbReference>
<keyword evidence="8 17" id="KW-0418">Kinase</keyword>
<dbReference type="InterPro" id="IPR011009">
    <property type="entry name" value="Kinase-like_dom_sf"/>
</dbReference>
<dbReference type="Gene3D" id="3.80.10.10">
    <property type="entry name" value="Ribonuclease Inhibitor"/>
    <property type="match status" value="2"/>
</dbReference>
<dbReference type="InterPro" id="IPR001611">
    <property type="entry name" value="Leu-rich_rpt"/>
</dbReference>
<dbReference type="SUPFAM" id="SSF56112">
    <property type="entry name" value="Protein kinase-like (PK-like)"/>
    <property type="match status" value="1"/>
</dbReference>
<feature type="region of interest" description="Disordered" evidence="14">
    <location>
        <begin position="1"/>
        <end position="161"/>
    </location>
</feature>
<dbReference type="Gene3D" id="3.30.70.1390">
    <property type="entry name" value="ROC domain from the Parkinson's disease-associated leucine-rich repeat kinase 2"/>
    <property type="match status" value="1"/>
</dbReference>
<dbReference type="SMART" id="SM00369">
    <property type="entry name" value="LRR_TYP"/>
    <property type="match status" value="4"/>
</dbReference>
<keyword evidence="6" id="KW-0677">Repeat</keyword>
<keyword evidence="9 13" id="KW-0067">ATP-binding</keyword>
<dbReference type="InterPro" id="IPR036388">
    <property type="entry name" value="WH-like_DNA-bd_sf"/>
</dbReference>
<dbReference type="EC" id="2.7.11.1" evidence="2"/>
<evidence type="ECO:0000256" key="6">
    <source>
        <dbReference type="ARBA" id="ARBA00022737"/>
    </source>
</evidence>
<dbReference type="RefSeq" id="XP_004352790.1">
    <property type="nucleotide sequence ID" value="XM_004352738.1"/>
</dbReference>
<dbReference type="Pfam" id="PF07714">
    <property type="entry name" value="PK_Tyr_Ser-Thr"/>
    <property type="match status" value="1"/>
</dbReference>
<keyword evidence="7 13" id="KW-0547">Nucleotide-binding</keyword>
<keyword evidence="18" id="KW-1185">Reference proteome</keyword>
<evidence type="ECO:0000256" key="12">
    <source>
        <dbReference type="ARBA" id="ARBA00048679"/>
    </source>
</evidence>
<dbReference type="InterPro" id="IPR055414">
    <property type="entry name" value="LRR_R13L4/SHOC2-like"/>
</dbReference>
<feature type="compositionally biased region" description="Polar residues" evidence="14">
    <location>
        <begin position="94"/>
        <end position="103"/>
    </location>
</feature>
<dbReference type="PROSITE" id="PS51424">
    <property type="entry name" value="ROC"/>
    <property type="match status" value="1"/>
</dbReference>
<dbReference type="InterPro" id="IPR015943">
    <property type="entry name" value="WD40/YVTN_repeat-like_dom_sf"/>
</dbReference>
<evidence type="ECO:0000313" key="18">
    <source>
        <dbReference type="Proteomes" id="UP000011083"/>
    </source>
</evidence>
<comment type="catalytic activity">
    <reaction evidence="11">
        <text>L-threonyl-[protein] + ATP = O-phospho-L-threonyl-[protein] + ADP + H(+)</text>
        <dbReference type="Rhea" id="RHEA:46608"/>
        <dbReference type="Rhea" id="RHEA-COMP:11060"/>
        <dbReference type="Rhea" id="RHEA-COMP:11605"/>
        <dbReference type="ChEBI" id="CHEBI:15378"/>
        <dbReference type="ChEBI" id="CHEBI:30013"/>
        <dbReference type="ChEBI" id="CHEBI:30616"/>
        <dbReference type="ChEBI" id="CHEBI:61977"/>
        <dbReference type="ChEBI" id="CHEBI:456216"/>
        <dbReference type="EC" id="2.7.11.1"/>
    </reaction>
</comment>
<dbReference type="SMART" id="SM00368">
    <property type="entry name" value="LRR_RI"/>
    <property type="match status" value="2"/>
</dbReference>
<dbReference type="PANTHER" id="PTHR44329">
    <property type="entry name" value="SERINE/THREONINE-PROTEIN KINASE TNNI3K-RELATED"/>
    <property type="match status" value="1"/>
</dbReference>
<protein>
    <recommendedName>
        <fullName evidence="2">non-specific serine/threonine protein kinase</fullName>
        <ecNumber evidence="2">2.7.11.1</ecNumber>
    </recommendedName>
</protein>
<keyword evidence="5" id="KW-0808">Transferase</keyword>
<dbReference type="PROSITE" id="PS00107">
    <property type="entry name" value="PROTEIN_KINASE_ATP"/>
    <property type="match status" value="1"/>
</dbReference>
<evidence type="ECO:0000256" key="14">
    <source>
        <dbReference type="SAM" id="MobiDB-lite"/>
    </source>
</evidence>
<feature type="compositionally biased region" description="Basic and acidic residues" evidence="14">
    <location>
        <begin position="12"/>
        <end position="90"/>
    </location>
</feature>
<dbReference type="InterPro" id="IPR000719">
    <property type="entry name" value="Prot_kinase_dom"/>
</dbReference>
<dbReference type="Pfam" id="PF23598">
    <property type="entry name" value="LRR_14"/>
    <property type="match status" value="1"/>
</dbReference>
<evidence type="ECO:0000256" key="2">
    <source>
        <dbReference type="ARBA" id="ARBA00012513"/>
    </source>
</evidence>
<comment type="catalytic activity">
    <reaction evidence="12">
        <text>L-seryl-[protein] + ATP = O-phospho-L-seryl-[protein] + ADP + H(+)</text>
        <dbReference type="Rhea" id="RHEA:17989"/>
        <dbReference type="Rhea" id="RHEA-COMP:9863"/>
        <dbReference type="Rhea" id="RHEA-COMP:11604"/>
        <dbReference type="ChEBI" id="CHEBI:15378"/>
        <dbReference type="ChEBI" id="CHEBI:29999"/>
        <dbReference type="ChEBI" id="CHEBI:30616"/>
        <dbReference type="ChEBI" id="CHEBI:83421"/>
        <dbReference type="ChEBI" id="CHEBI:456216"/>
        <dbReference type="EC" id="2.7.11.1"/>
    </reaction>
</comment>
<name>L8HDF4_ACACF</name>
<evidence type="ECO:0000259" key="16">
    <source>
        <dbReference type="PROSITE" id="PS51424"/>
    </source>
</evidence>
<dbReference type="Proteomes" id="UP000011083">
    <property type="component" value="Unassembled WGS sequence"/>
</dbReference>
<dbReference type="Pfam" id="PF08477">
    <property type="entry name" value="Roc"/>
    <property type="match status" value="1"/>
</dbReference>
<dbReference type="Pfam" id="PF25497">
    <property type="entry name" value="COR-B"/>
    <property type="match status" value="1"/>
</dbReference>
<dbReference type="PRINTS" id="PR00449">
    <property type="entry name" value="RASTRNSFRMNG"/>
</dbReference>
<dbReference type="Gene3D" id="1.10.510.10">
    <property type="entry name" value="Transferase(Phosphotransferase) domain 1"/>
    <property type="match status" value="1"/>
</dbReference>
<proteinExistence type="inferred from homology"/>
<dbReference type="InterPro" id="IPR017441">
    <property type="entry name" value="Protein_kinase_ATP_BS"/>
</dbReference>
<dbReference type="InterPro" id="IPR057263">
    <property type="entry name" value="COR-B"/>
</dbReference>
<dbReference type="SUPFAM" id="SSF50978">
    <property type="entry name" value="WD40 repeat-like"/>
    <property type="match status" value="1"/>
</dbReference>
<reference evidence="17 18" key="1">
    <citation type="journal article" date="2013" name="Genome Biol.">
        <title>Genome of Acanthamoeba castellanii highlights extensive lateral gene transfer and early evolution of tyrosine kinase signaling.</title>
        <authorList>
            <person name="Clarke M."/>
            <person name="Lohan A.J."/>
            <person name="Liu B."/>
            <person name="Lagkouvardos I."/>
            <person name="Roy S."/>
            <person name="Zafar N."/>
            <person name="Bertelli C."/>
            <person name="Schilde C."/>
            <person name="Kianianmomeni A."/>
            <person name="Burglin T.R."/>
            <person name="Frech C."/>
            <person name="Turcotte B."/>
            <person name="Kopec K.O."/>
            <person name="Synnott J.M."/>
            <person name="Choo C."/>
            <person name="Paponov I."/>
            <person name="Finkler A."/>
            <person name="Soon Heng Tan C."/>
            <person name="Hutchins A.P."/>
            <person name="Weinmeier T."/>
            <person name="Rattei T."/>
            <person name="Chu J.S."/>
            <person name="Gimenez G."/>
            <person name="Irimia M."/>
            <person name="Rigden D.J."/>
            <person name="Fitzpatrick D.A."/>
            <person name="Lorenzo-Morales J."/>
            <person name="Bateman A."/>
            <person name="Chiu C.H."/>
            <person name="Tang P."/>
            <person name="Hegemann P."/>
            <person name="Fromm H."/>
            <person name="Raoult D."/>
            <person name="Greub G."/>
            <person name="Miranda-Saavedra D."/>
            <person name="Chen N."/>
            <person name="Nash P."/>
            <person name="Ginger M.L."/>
            <person name="Horn M."/>
            <person name="Schaap P."/>
            <person name="Caler L."/>
            <person name="Loftus B."/>
        </authorList>
    </citation>
    <scope>NUCLEOTIDE SEQUENCE [LARGE SCALE GENOMIC DNA]</scope>
    <source>
        <strain evidence="17 18">Neff</strain>
    </source>
</reference>
<dbReference type="PANTHER" id="PTHR44329:SF288">
    <property type="entry name" value="MITOGEN-ACTIVATED PROTEIN KINASE KINASE KINASE 20"/>
    <property type="match status" value="1"/>
</dbReference>
<evidence type="ECO:0000256" key="13">
    <source>
        <dbReference type="PROSITE-ProRule" id="PRU10141"/>
    </source>
</evidence>
<dbReference type="PROSITE" id="PS50011">
    <property type="entry name" value="PROTEIN_KINASE_DOM"/>
    <property type="match status" value="1"/>
</dbReference>
<feature type="region of interest" description="Disordered" evidence="14">
    <location>
        <begin position="1392"/>
        <end position="1411"/>
    </location>
</feature>
<organism evidence="17 18">
    <name type="scientific">Acanthamoeba castellanii (strain ATCC 30010 / Neff)</name>
    <dbReference type="NCBI Taxonomy" id="1257118"/>
    <lineage>
        <taxon>Eukaryota</taxon>
        <taxon>Amoebozoa</taxon>
        <taxon>Discosea</taxon>
        <taxon>Longamoebia</taxon>
        <taxon>Centramoebida</taxon>
        <taxon>Acanthamoebidae</taxon>
        <taxon>Acanthamoeba</taxon>
    </lineage>
</organism>
<evidence type="ECO:0000256" key="9">
    <source>
        <dbReference type="ARBA" id="ARBA00022840"/>
    </source>
</evidence>
<dbReference type="GO" id="GO:0005829">
    <property type="term" value="C:cytosol"/>
    <property type="evidence" value="ECO:0007669"/>
    <property type="project" value="UniProtKB-ARBA"/>
</dbReference>
<dbReference type="InterPro" id="IPR020859">
    <property type="entry name" value="ROC"/>
</dbReference>
<dbReference type="Gene3D" id="2.130.10.10">
    <property type="entry name" value="YVTN repeat-like/Quinoprotein amine dehydrogenase"/>
    <property type="match status" value="2"/>
</dbReference>
<dbReference type="Gene3D" id="3.30.200.20">
    <property type="entry name" value="Phosphorylase Kinase, domain 1"/>
    <property type="match status" value="1"/>
</dbReference>
<dbReference type="InterPro" id="IPR036322">
    <property type="entry name" value="WD40_repeat_dom_sf"/>
</dbReference>
<comment type="similarity">
    <text evidence="1">Belongs to the protein kinase superfamily. TKL Ser/Thr protein kinase family. ROCO subfamily.</text>
</comment>
<dbReference type="Pfam" id="PF16095">
    <property type="entry name" value="COR-A"/>
    <property type="match status" value="1"/>
</dbReference>
<evidence type="ECO:0000313" key="17">
    <source>
        <dbReference type="EMBL" id="ELR23262.1"/>
    </source>
</evidence>
<accession>L8HDF4</accession>
<dbReference type="PROSITE" id="PS00108">
    <property type="entry name" value="PROTEIN_KINASE_ST"/>
    <property type="match status" value="1"/>
</dbReference>
<evidence type="ECO:0000259" key="15">
    <source>
        <dbReference type="PROSITE" id="PS50011"/>
    </source>
</evidence>
<dbReference type="PROSITE" id="PS51450">
    <property type="entry name" value="LRR"/>
    <property type="match status" value="2"/>
</dbReference>
<dbReference type="InterPro" id="IPR051681">
    <property type="entry name" value="Ser/Thr_Kinases-Pseudokinases"/>
</dbReference>
<dbReference type="VEuPathDB" id="AmoebaDB:ACA1_068460"/>
<dbReference type="SMART" id="SM00320">
    <property type="entry name" value="WD40"/>
    <property type="match status" value="5"/>
</dbReference>
<dbReference type="Gene3D" id="1.10.10.10">
    <property type="entry name" value="Winged helix-like DNA-binding domain superfamily/Winged helix DNA-binding domain"/>
    <property type="match status" value="1"/>
</dbReference>
<dbReference type="Gene3D" id="3.40.50.300">
    <property type="entry name" value="P-loop containing nucleotide triphosphate hydrolases"/>
    <property type="match status" value="1"/>
</dbReference>
<dbReference type="InterPro" id="IPR003591">
    <property type="entry name" value="Leu-rich_rpt_typical-subtyp"/>
</dbReference>
<dbReference type="Gene3D" id="3.30.310.200">
    <property type="match status" value="1"/>
</dbReference>
<evidence type="ECO:0000256" key="1">
    <source>
        <dbReference type="ARBA" id="ARBA00008171"/>
    </source>
</evidence>
<dbReference type="SUPFAM" id="SSF52047">
    <property type="entry name" value="RNI-like"/>
    <property type="match status" value="1"/>
</dbReference>
<dbReference type="InterPro" id="IPR027417">
    <property type="entry name" value="P-loop_NTPase"/>
</dbReference>
<feature type="region of interest" description="Disordered" evidence="14">
    <location>
        <begin position="1422"/>
        <end position="1445"/>
    </location>
</feature>
<feature type="domain" description="Protein kinase" evidence="15">
    <location>
        <begin position="1013"/>
        <end position="1297"/>
    </location>
</feature>
<dbReference type="GO" id="GO:0004674">
    <property type="term" value="F:protein serine/threonine kinase activity"/>
    <property type="evidence" value="ECO:0007669"/>
    <property type="project" value="UniProtKB-KW"/>
</dbReference>
<evidence type="ECO:0000256" key="3">
    <source>
        <dbReference type="ARBA" id="ARBA00022527"/>
    </source>
</evidence>